<keyword evidence="3" id="KW-1185">Reference proteome</keyword>
<accession>A0A9P0GNX9</accession>
<protein>
    <submittedName>
        <fullName evidence="2">Uncharacterized protein</fullName>
    </submittedName>
</protein>
<evidence type="ECO:0000256" key="1">
    <source>
        <dbReference type="SAM" id="MobiDB-lite"/>
    </source>
</evidence>
<evidence type="ECO:0000313" key="3">
    <source>
        <dbReference type="Proteomes" id="UP001153636"/>
    </source>
</evidence>
<feature type="region of interest" description="Disordered" evidence="1">
    <location>
        <begin position="1"/>
        <end position="23"/>
    </location>
</feature>
<organism evidence="2 3">
    <name type="scientific">Psylliodes chrysocephalus</name>
    <dbReference type="NCBI Taxonomy" id="3402493"/>
    <lineage>
        <taxon>Eukaryota</taxon>
        <taxon>Metazoa</taxon>
        <taxon>Ecdysozoa</taxon>
        <taxon>Arthropoda</taxon>
        <taxon>Hexapoda</taxon>
        <taxon>Insecta</taxon>
        <taxon>Pterygota</taxon>
        <taxon>Neoptera</taxon>
        <taxon>Endopterygota</taxon>
        <taxon>Coleoptera</taxon>
        <taxon>Polyphaga</taxon>
        <taxon>Cucujiformia</taxon>
        <taxon>Chrysomeloidea</taxon>
        <taxon>Chrysomelidae</taxon>
        <taxon>Galerucinae</taxon>
        <taxon>Alticini</taxon>
        <taxon>Psylliodes</taxon>
    </lineage>
</organism>
<reference evidence="2" key="1">
    <citation type="submission" date="2022-01" db="EMBL/GenBank/DDBJ databases">
        <authorList>
            <person name="King R."/>
        </authorList>
    </citation>
    <scope>NUCLEOTIDE SEQUENCE</scope>
</reference>
<dbReference type="Proteomes" id="UP001153636">
    <property type="component" value="Chromosome 9"/>
</dbReference>
<evidence type="ECO:0000313" key="2">
    <source>
        <dbReference type="EMBL" id="CAH1115808.1"/>
    </source>
</evidence>
<name>A0A9P0GNX9_9CUCU</name>
<proteinExistence type="predicted"/>
<dbReference type="OrthoDB" id="125347at2759"/>
<dbReference type="EMBL" id="OV651821">
    <property type="protein sequence ID" value="CAH1115808.1"/>
    <property type="molecule type" value="Genomic_DNA"/>
</dbReference>
<gene>
    <name evidence="2" type="ORF">PSYICH_LOCUS15161</name>
</gene>
<sequence length="152" mass="17251">MKAWNKLWPKPAINENENNEGPEPELLEETADLCNVIPGFEECDPADATEWLNSDINEHGYQIYNENEILPLVTEVNEPEDSSDDKYAIDSGPSHADAFSALETAMNWYEKQPECCLLQLITLKKIRDLAAKKRSSTLVQKKISDYFSNVLC</sequence>
<dbReference type="AlphaFoldDB" id="A0A9P0GNX9"/>